<dbReference type="PROSITE" id="PS00099">
    <property type="entry name" value="THIOLASE_3"/>
    <property type="match status" value="1"/>
</dbReference>
<dbReference type="EC" id="2.3.1.9" evidence="2"/>
<dbReference type="CDD" id="cd00751">
    <property type="entry name" value="thiolase"/>
    <property type="match status" value="1"/>
</dbReference>
<reference evidence="10" key="1">
    <citation type="journal article" date="2019" name="Int. J. Syst. Evol. Microbiol.">
        <title>The Global Catalogue of Microorganisms (GCM) 10K type strain sequencing project: providing services to taxonomists for standard genome sequencing and annotation.</title>
        <authorList>
            <consortium name="The Broad Institute Genomics Platform"/>
            <consortium name="The Broad Institute Genome Sequencing Center for Infectious Disease"/>
            <person name="Wu L."/>
            <person name="Ma J."/>
        </authorList>
    </citation>
    <scope>NUCLEOTIDE SEQUENCE [LARGE SCALE GENOMIC DNA]</scope>
    <source>
        <strain evidence="10">NBRC 106396</strain>
    </source>
</reference>
<feature type="domain" description="Thiolase N-terminal" evidence="7">
    <location>
        <begin position="8"/>
        <end position="266"/>
    </location>
</feature>
<dbReference type="Pfam" id="PF02803">
    <property type="entry name" value="Thiolase_C"/>
    <property type="match status" value="1"/>
</dbReference>
<dbReference type="EMBL" id="JBHTCP010000011">
    <property type="protein sequence ID" value="MFC7371160.1"/>
    <property type="molecule type" value="Genomic_DNA"/>
</dbReference>
<dbReference type="InterPro" id="IPR016039">
    <property type="entry name" value="Thiolase-like"/>
</dbReference>
<dbReference type="InterPro" id="IPR020613">
    <property type="entry name" value="Thiolase_CS"/>
</dbReference>
<evidence type="ECO:0000313" key="9">
    <source>
        <dbReference type="EMBL" id="MFC7371160.1"/>
    </source>
</evidence>
<dbReference type="InterPro" id="IPR020617">
    <property type="entry name" value="Thiolase_C"/>
</dbReference>
<evidence type="ECO:0000256" key="4">
    <source>
        <dbReference type="ARBA" id="ARBA00023315"/>
    </source>
</evidence>
<feature type="domain" description="Thiolase C-terminal" evidence="8">
    <location>
        <begin position="275"/>
        <end position="395"/>
    </location>
</feature>
<accession>A0ABW2NP45</accession>
<dbReference type="GO" id="GO:0003985">
    <property type="term" value="F:acetyl-CoA C-acetyltransferase activity"/>
    <property type="evidence" value="ECO:0007669"/>
    <property type="project" value="UniProtKB-EC"/>
</dbReference>
<dbReference type="PANTHER" id="PTHR18919:SF107">
    <property type="entry name" value="ACETYL-COA ACETYLTRANSFERASE, CYTOSOLIC"/>
    <property type="match status" value="1"/>
</dbReference>
<name>A0ABW2NP45_9BACL</name>
<dbReference type="PROSITE" id="PS00098">
    <property type="entry name" value="THIOLASE_1"/>
    <property type="match status" value="1"/>
</dbReference>
<evidence type="ECO:0000259" key="7">
    <source>
        <dbReference type="Pfam" id="PF00108"/>
    </source>
</evidence>
<evidence type="ECO:0000256" key="5">
    <source>
        <dbReference type="ARBA" id="ARBA00030755"/>
    </source>
</evidence>
<evidence type="ECO:0000256" key="2">
    <source>
        <dbReference type="ARBA" id="ARBA00012705"/>
    </source>
</evidence>
<dbReference type="NCBIfam" id="TIGR01930">
    <property type="entry name" value="AcCoA-C-Actrans"/>
    <property type="match status" value="1"/>
</dbReference>
<dbReference type="PIRSF" id="PIRSF000429">
    <property type="entry name" value="Ac-CoA_Ac_transf"/>
    <property type="match status" value="1"/>
</dbReference>
<dbReference type="SUPFAM" id="SSF53901">
    <property type="entry name" value="Thiolase-like"/>
    <property type="match status" value="2"/>
</dbReference>
<evidence type="ECO:0000256" key="3">
    <source>
        <dbReference type="ARBA" id="ARBA00022679"/>
    </source>
</evidence>
<evidence type="ECO:0000256" key="1">
    <source>
        <dbReference type="ARBA" id="ARBA00010982"/>
    </source>
</evidence>
<dbReference type="Gene3D" id="3.40.47.10">
    <property type="match status" value="2"/>
</dbReference>
<organism evidence="9 10">
    <name type="scientific">Fictibacillus iocasae</name>
    <dbReference type="NCBI Taxonomy" id="2715437"/>
    <lineage>
        <taxon>Bacteria</taxon>
        <taxon>Bacillati</taxon>
        <taxon>Bacillota</taxon>
        <taxon>Bacilli</taxon>
        <taxon>Bacillales</taxon>
        <taxon>Fictibacillaceae</taxon>
        <taxon>Fictibacillus</taxon>
    </lineage>
</organism>
<dbReference type="PANTHER" id="PTHR18919">
    <property type="entry name" value="ACETYL-COA C-ACYLTRANSFERASE"/>
    <property type="match status" value="1"/>
</dbReference>
<dbReference type="InterPro" id="IPR002155">
    <property type="entry name" value="Thiolase"/>
</dbReference>
<dbReference type="InterPro" id="IPR020615">
    <property type="entry name" value="Thiolase_acyl_enz_int_AS"/>
</dbReference>
<evidence type="ECO:0000313" key="10">
    <source>
        <dbReference type="Proteomes" id="UP001596549"/>
    </source>
</evidence>
<dbReference type="InterPro" id="IPR020610">
    <property type="entry name" value="Thiolase_AS"/>
</dbReference>
<keyword evidence="4 6" id="KW-0012">Acyltransferase</keyword>
<dbReference type="Pfam" id="PF00108">
    <property type="entry name" value="Thiolase_N"/>
    <property type="match status" value="1"/>
</dbReference>
<evidence type="ECO:0000256" key="6">
    <source>
        <dbReference type="RuleBase" id="RU003557"/>
    </source>
</evidence>
<sequence length="396" mass="41419">MYKKTEAVIVSAVRTPIGNFMGALQSVSAVKLGALVISEALKKANVNPGDVDEVIMGNVLQAGLGQNPARQAAITAGIPVEVPSMTINKVCGSGLKALHLACQSIWLGESHIAVCGGMENMSQSPYIMKDARSGLRMGDSKVVDTMVHDGLWCAFNDFHMGMTAENLCETHGLTREELDTFAAESQRKAAAAMESGRFSDEIVPVEIPVRKGDPVIMKEDEYPKKGTTAEKLSKLRPAFKKDGMVTAGNASGINDGAAALVVMSREKAEKLGLVPLAVIKANASAGVEPHVMGIGPVSATNKALEKAGLNLSDMDLIEANEAFASQSLAVGRDLGIDPAKLNVNGGAIALGHPIGASGARVLVTLVHEMQKREARYGLATLCIGGGQGVATIIERP</sequence>
<keyword evidence="3 6" id="KW-0808">Transferase</keyword>
<proteinExistence type="inferred from homology"/>
<dbReference type="Proteomes" id="UP001596549">
    <property type="component" value="Unassembled WGS sequence"/>
</dbReference>
<dbReference type="InterPro" id="IPR020616">
    <property type="entry name" value="Thiolase_N"/>
</dbReference>
<comment type="caution">
    <text evidence="9">The sequence shown here is derived from an EMBL/GenBank/DDBJ whole genome shotgun (WGS) entry which is preliminary data.</text>
</comment>
<dbReference type="RefSeq" id="WP_379747461.1">
    <property type="nucleotide sequence ID" value="NZ_JBHTCP010000011.1"/>
</dbReference>
<protein>
    <recommendedName>
        <fullName evidence="2">acetyl-CoA C-acetyltransferase</fullName>
        <ecNumber evidence="2">2.3.1.9</ecNumber>
    </recommendedName>
    <alternativeName>
        <fullName evidence="5">Acetoacetyl-CoA thiolase</fullName>
    </alternativeName>
</protein>
<dbReference type="PROSITE" id="PS00737">
    <property type="entry name" value="THIOLASE_2"/>
    <property type="match status" value="1"/>
</dbReference>
<gene>
    <name evidence="9" type="ORF">ACFQPF_05685</name>
</gene>
<evidence type="ECO:0000259" key="8">
    <source>
        <dbReference type="Pfam" id="PF02803"/>
    </source>
</evidence>
<keyword evidence="10" id="KW-1185">Reference proteome</keyword>
<comment type="similarity">
    <text evidence="1 6">Belongs to the thiolase-like superfamily. Thiolase family.</text>
</comment>